<dbReference type="GO" id="GO:0005794">
    <property type="term" value="C:Golgi apparatus"/>
    <property type="evidence" value="ECO:0007669"/>
    <property type="project" value="TreeGrafter"/>
</dbReference>
<dbReference type="EMBL" id="HBIW01022578">
    <property type="protein sequence ID" value="CAE0704014.1"/>
    <property type="molecule type" value="Transcribed_RNA"/>
</dbReference>
<accession>A0A7S4ECS6</accession>
<dbReference type="InterPro" id="IPR055286">
    <property type="entry name" value="RXYLT1-like"/>
</dbReference>
<dbReference type="GO" id="GO:0035269">
    <property type="term" value="P:protein O-linked glycosylation via mannose"/>
    <property type="evidence" value="ECO:0007669"/>
    <property type="project" value="InterPro"/>
</dbReference>
<reference evidence="2" key="1">
    <citation type="submission" date="2021-01" db="EMBL/GenBank/DDBJ databases">
        <authorList>
            <person name="Corre E."/>
            <person name="Pelletier E."/>
            <person name="Niang G."/>
            <person name="Scheremetjew M."/>
            <person name="Finn R."/>
            <person name="Kale V."/>
            <person name="Holt S."/>
            <person name="Cochrane G."/>
            <person name="Meng A."/>
            <person name="Brown T."/>
            <person name="Cohen L."/>
        </authorList>
    </citation>
    <scope>NUCLEOTIDE SEQUENCE</scope>
    <source>
        <strain evidence="2">CCMP1756</strain>
    </source>
</reference>
<feature type="signal peptide" evidence="1">
    <location>
        <begin position="1"/>
        <end position="19"/>
    </location>
</feature>
<name>A0A7S4ECS6_9STRA</name>
<keyword evidence="4" id="KW-1185">Reference proteome</keyword>
<evidence type="ECO:0000313" key="2">
    <source>
        <dbReference type="EMBL" id="CAE0704014.1"/>
    </source>
</evidence>
<evidence type="ECO:0008006" key="5">
    <source>
        <dbReference type="Google" id="ProtNLM"/>
    </source>
</evidence>
<gene>
    <name evidence="2" type="ORF">PCAL00307_LOCUS19462</name>
    <name evidence="3" type="ORF">PECAL_3P02450</name>
</gene>
<protein>
    <recommendedName>
        <fullName evidence="5">Exostosin GT47 domain-containing protein</fullName>
    </recommendedName>
</protein>
<dbReference type="PANTHER" id="PTHR15576">
    <property type="entry name" value="RIBITOL-5-PHOSPHATE XYLOSYLTRANSFERASE 1"/>
    <property type="match status" value="1"/>
</dbReference>
<evidence type="ECO:0000256" key="1">
    <source>
        <dbReference type="SAM" id="SignalP"/>
    </source>
</evidence>
<dbReference type="PANTHER" id="PTHR15576:SF1">
    <property type="entry name" value="RIBITOL-5-PHOSPHATE XYLOSYLTRANSFERASE 1"/>
    <property type="match status" value="1"/>
</dbReference>
<evidence type="ECO:0000313" key="4">
    <source>
        <dbReference type="Proteomes" id="UP000789595"/>
    </source>
</evidence>
<dbReference type="EMBL" id="CAKKNE010000003">
    <property type="protein sequence ID" value="CAH0370365.1"/>
    <property type="molecule type" value="Genomic_DNA"/>
</dbReference>
<organism evidence="2">
    <name type="scientific">Pelagomonas calceolata</name>
    <dbReference type="NCBI Taxonomy" id="35677"/>
    <lineage>
        <taxon>Eukaryota</taxon>
        <taxon>Sar</taxon>
        <taxon>Stramenopiles</taxon>
        <taxon>Ochrophyta</taxon>
        <taxon>Pelagophyceae</taxon>
        <taxon>Pelagomonadales</taxon>
        <taxon>Pelagomonadaceae</taxon>
        <taxon>Pelagomonas</taxon>
    </lineage>
</organism>
<evidence type="ECO:0000313" key="3">
    <source>
        <dbReference type="EMBL" id="CAH0370365.1"/>
    </source>
</evidence>
<dbReference type="Proteomes" id="UP000789595">
    <property type="component" value="Unassembled WGS sequence"/>
</dbReference>
<dbReference type="OrthoDB" id="45254at2759"/>
<reference evidence="3" key="2">
    <citation type="submission" date="2021-11" db="EMBL/GenBank/DDBJ databases">
        <authorList>
            <consortium name="Genoscope - CEA"/>
            <person name="William W."/>
        </authorList>
    </citation>
    <scope>NUCLEOTIDE SEQUENCE</scope>
</reference>
<keyword evidence="1" id="KW-0732">Signal</keyword>
<proteinExistence type="predicted"/>
<dbReference type="GO" id="GO:0120053">
    <property type="term" value="F:ribitol beta-1,4-xylosyltransferase activity"/>
    <property type="evidence" value="ECO:0007669"/>
    <property type="project" value="InterPro"/>
</dbReference>
<dbReference type="AlphaFoldDB" id="A0A7S4ECS6"/>
<feature type="chain" id="PRO_5036212376" description="Exostosin GT47 domain-containing protein" evidence="1">
    <location>
        <begin position="20"/>
        <end position="531"/>
    </location>
</feature>
<sequence>MRLALLLLHFICIGAPVVDEKLDDALWQKAKEALGASPASTIVHSHFSKWLDDRLDAALGDDAGATGPEGVAAFVRNISALPRRPVIGLRVAKRNASGLCAFVEVAVPALEQAKHIEAYALTSVGTAANGSPFHPHSLKGCEQACPGAVAALLAQPKLQAWYVSQHWAPPPHARNMSSSKRLRRQMRLEKVQQIPLGVHLTLAAARGLEAAWASTSTKRSLIASHVSLHNHERAFAFDQLRNALKRGDVSLENEFPVQTTDMPPISMNAEEWTTKVHARRLAGGKHGSFQQTRNTTNDMRSVALASYLYKLRTTKFAFSPIGSGLDCHRHYEILSFGAVPLVDYSETLVELYRNLPMVFVRQWTKVTARTLERAWGAVLDRRESYDYRELRRDTWRRRVLAFRDRQTYAKALWDTPRKRTGKDDPAWRSDKKTCKGVAKKNKCSTKVGEDGVPAVIACPVACAPSLLPPIVIGAGPTAETREETVFEEGGDNATLPSWVGTSSKAKALGSGKSVHRWARKSHLAKLAKFEH</sequence>